<dbReference type="AlphaFoldDB" id="A0A6I7HIU8"/>
<evidence type="ECO:0000313" key="2">
    <source>
        <dbReference type="EMBL" id="RCW20637.1"/>
    </source>
</evidence>
<accession>A0A6I7HIU8</accession>
<dbReference type="Proteomes" id="UP000252582">
    <property type="component" value="Unassembled WGS sequence"/>
</dbReference>
<protein>
    <submittedName>
        <fullName evidence="2">Uncharacterized protein</fullName>
    </submittedName>
</protein>
<keyword evidence="1" id="KW-0812">Transmembrane</keyword>
<keyword evidence="3" id="KW-1185">Reference proteome</keyword>
<evidence type="ECO:0000256" key="1">
    <source>
        <dbReference type="SAM" id="Phobius"/>
    </source>
</evidence>
<name>A0A6I7HIU8_9HYPH</name>
<organism evidence="2 3">
    <name type="scientific">Ciceribacter lividus</name>
    <dbReference type="NCBI Taxonomy" id="1197950"/>
    <lineage>
        <taxon>Bacteria</taxon>
        <taxon>Pseudomonadati</taxon>
        <taxon>Pseudomonadota</taxon>
        <taxon>Alphaproteobacteria</taxon>
        <taxon>Hyphomicrobiales</taxon>
        <taxon>Rhizobiaceae</taxon>
        <taxon>Ciceribacter</taxon>
    </lineage>
</organism>
<evidence type="ECO:0000313" key="3">
    <source>
        <dbReference type="Proteomes" id="UP000252582"/>
    </source>
</evidence>
<gene>
    <name evidence="2" type="ORF">DFR48_11391</name>
</gene>
<proteinExistence type="predicted"/>
<keyword evidence="1" id="KW-1133">Transmembrane helix</keyword>
<sequence>MRLATSGRSAKTDENFKGLVANIFAVRDYLLCILIFMLC</sequence>
<feature type="transmembrane region" description="Helical" evidence="1">
    <location>
        <begin position="20"/>
        <end position="38"/>
    </location>
</feature>
<comment type="caution">
    <text evidence="2">The sequence shown here is derived from an EMBL/GenBank/DDBJ whole genome shotgun (WGS) entry which is preliminary data.</text>
</comment>
<dbReference type="EMBL" id="QPIX01000013">
    <property type="protein sequence ID" value="RCW20637.1"/>
    <property type="molecule type" value="Genomic_DNA"/>
</dbReference>
<keyword evidence="1" id="KW-0472">Membrane</keyword>
<reference evidence="2 3" key="1">
    <citation type="submission" date="2018-07" db="EMBL/GenBank/DDBJ databases">
        <title>Genomic Encyclopedia of Type Strains, Phase IV (KMG-IV): sequencing the most valuable type-strain genomes for metagenomic binning, comparative biology and taxonomic classification.</title>
        <authorList>
            <person name="Goeker M."/>
        </authorList>
    </citation>
    <scope>NUCLEOTIDE SEQUENCE [LARGE SCALE GENOMIC DNA]</scope>
    <source>
        <strain evidence="2 3">DSM 25528</strain>
    </source>
</reference>